<name>A0A7I4ETX4_PHYPA</name>
<dbReference type="EnsemblPlants" id="Pp3c2_2060V3.2">
    <property type="protein sequence ID" value="PAC:32937368.CDS.1"/>
    <property type="gene ID" value="Pp3c2_2060"/>
</dbReference>
<dbReference type="EMBL" id="ABEU02000002">
    <property type="status" value="NOT_ANNOTATED_CDS"/>
    <property type="molecule type" value="Genomic_DNA"/>
</dbReference>
<dbReference type="InParanoid" id="A0A7I4ETX4"/>
<dbReference type="Gramene" id="Pp3c2_2060V3.1">
    <property type="protein sequence ID" value="PAC:32937367.CDS.1"/>
    <property type="gene ID" value="Pp3c2_2060"/>
</dbReference>
<accession>A0A7I4ETX4</accession>
<organism evidence="1 2">
    <name type="scientific">Physcomitrium patens</name>
    <name type="common">Spreading-leaved earth moss</name>
    <name type="synonym">Physcomitrella patens</name>
    <dbReference type="NCBI Taxonomy" id="3218"/>
    <lineage>
        <taxon>Eukaryota</taxon>
        <taxon>Viridiplantae</taxon>
        <taxon>Streptophyta</taxon>
        <taxon>Embryophyta</taxon>
        <taxon>Bryophyta</taxon>
        <taxon>Bryophytina</taxon>
        <taxon>Bryopsida</taxon>
        <taxon>Funariidae</taxon>
        <taxon>Funariales</taxon>
        <taxon>Funariaceae</taxon>
        <taxon>Physcomitrium</taxon>
    </lineage>
</organism>
<keyword evidence="2" id="KW-1185">Reference proteome</keyword>
<dbReference type="AlphaFoldDB" id="A0A7I4ETX4"/>
<dbReference type="EnsemblPlants" id="Pp3c2_2060V3.1">
    <property type="protein sequence ID" value="PAC:32937367.CDS.1"/>
    <property type="gene ID" value="Pp3c2_2060"/>
</dbReference>
<evidence type="ECO:0000313" key="2">
    <source>
        <dbReference type="Proteomes" id="UP000006727"/>
    </source>
</evidence>
<proteinExistence type="predicted"/>
<reference evidence="1" key="3">
    <citation type="submission" date="2020-12" db="UniProtKB">
        <authorList>
            <consortium name="EnsemblPlants"/>
        </authorList>
    </citation>
    <scope>IDENTIFICATION</scope>
</reference>
<dbReference type="Proteomes" id="UP000006727">
    <property type="component" value="Chromosome 2"/>
</dbReference>
<reference evidence="1 2" key="2">
    <citation type="journal article" date="2018" name="Plant J.">
        <title>The Physcomitrella patens chromosome-scale assembly reveals moss genome structure and evolution.</title>
        <authorList>
            <person name="Lang D."/>
            <person name="Ullrich K.K."/>
            <person name="Murat F."/>
            <person name="Fuchs J."/>
            <person name="Jenkins J."/>
            <person name="Haas F.B."/>
            <person name="Piednoel M."/>
            <person name="Gundlach H."/>
            <person name="Van Bel M."/>
            <person name="Meyberg R."/>
            <person name="Vives C."/>
            <person name="Morata J."/>
            <person name="Symeonidi A."/>
            <person name="Hiss M."/>
            <person name="Muchero W."/>
            <person name="Kamisugi Y."/>
            <person name="Saleh O."/>
            <person name="Blanc G."/>
            <person name="Decker E.L."/>
            <person name="van Gessel N."/>
            <person name="Grimwood J."/>
            <person name="Hayes R.D."/>
            <person name="Graham S.W."/>
            <person name="Gunter L.E."/>
            <person name="McDaniel S.F."/>
            <person name="Hoernstein S.N.W."/>
            <person name="Larsson A."/>
            <person name="Li F.W."/>
            <person name="Perroud P.F."/>
            <person name="Phillips J."/>
            <person name="Ranjan P."/>
            <person name="Rokshar D.S."/>
            <person name="Rothfels C.J."/>
            <person name="Schneider L."/>
            <person name="Shu S."/>
            <person name="Stevenson D.W."/>
            <person name="Thummler F."/>
            <person name="Tillich M."/>
            <person name="Villarreal Aguilar J.C."/>
            <person name="Widiez T."/>
            <person name="Wong G.K."/>
            <person name="Wymore A."/>
            <person name="Zhang Y."/>
            <person name="Zimmer A.D."/>
            <person name="Quatrano R.S."/>
            <person name="Mayer K.F.X."/>
            <person name="Goodstein D."/>
            <person name="Casacuberta J.M."/>
            <person name="Vandepoele K."/>
            <person name="Reski R."/>
            <person name="Cuming A.C."/>
            <person name="Tuskan G.A."/>
            <person name="Maumus F."/>
            <person name="Salse J."/>
            <person name="Schmutz J."/>
            <person name="Rensing S.A."/>
        </authorList>
    </citation>
    <scope>NUCLEOTIDE SEQUENCE [LARGE SCALE GENOMIC DNA]</scope>
    <source>
        <strain evidence="1 2">cv. Gransden 2004</strain>
    </source>
</reference>
<dbReference type="Gramene" id="Pp3c2_2060V3.2">
    <property type="protein sequence ID" value="PAC:32937368.CDS.1"/>
    <property type="gene ID" value="Pp3c2_2060"/>
</dbReference>
<protein>
    <submittedName>
        <fullName evidence="1">Uncharacterized protein</fullName>
    </submittedName>
</protein>
<sequence>MRRPRGSMATYPSVGRFENEQRPTFYVKCWSPKLHDLVVRKSMAPRSNHGQLTEQPTGIVDLRTVSSTTTEGKV</sequence>
<reference evidence="1 2" key="1">
    <citation type="journal article" date="2008" name="Science">
        <title>The Physcomitrella genome reveals evolutionary insights into the conquest of land by plants.</title>
        <authorList>
            <person name="Rensing S."/>
            <person name="Lang D."/>
            <person name="Zimmer A."/>
            <person name="Terry A."/>
            <person name="Salamov A."/>
            <person name="Shapiro H."/>
            <person name="Nishiyama T."/>
            <person name="Perroud P.-F."/>
            <person name="Lindquist E."/>
            <person name="Kamisugi Y."/>
            <person name="Tanahashi T."/>
            <person name="Sakakibara K."/>
            <person name="Fujita T."/>
            <person name="Oishi K."/>
            <person name="Shin-I T."/>
            <person name="Kuroki Y."/>
            <person name="Toyoda A."/>
            <person name="Suzuki Y."/>
            <person name="Hashimoto A."/>
            <person name="Yamaguchi K."/>
            <person name="Sugano A."/>
            <person name="Kohara Y."/>
            <person name="Fujiyama A."/>
            <person name="Anterola A."/>
            <person name="Aoki S."/>
            <person name="Ashton N."/>
            <person name="Barbazuk W.B."/>
            <person name="Barker E."/>
            <person name="Bennetzen J."/>
            <person name="Bezanilla M."/>
            <person name="Blankenship R."/>
            <person name="Cho S.H."/>
            <person name="Dutcher S."/>
            <person name="Estelle M."/>
            <person name="Fawcett J.A."/>
            <person name="Gundlach H."/>
            <person name="Hanada K."/>
            <person name="Heyl A."/>
            <person name="Hicks K.A."/>
            <person name="Hugh J."/>
            <person name="Lohr M."/>
            <person name="Mayer K."/>
            <person name="Melkozernov A."/>
            <person name="Murata T."/>
            <person name="Nelson D."/>
            <person name="Pils B."/>
            <person name="Prigge M."/>
            <person name="Reiss B."/>
            <person name="Renner T."/>
            <person name="Rombauts S."/>
            <person name="Rushton P."/>
            <person name="Sanderfoot A."/>
            <person name="Schween G."/>
            <person name="Shiu S.-H."/>
            <person name="Stueber K."/>
            <person name="Theodoulou F.L."/>
            <person name="Tu H."/>
            <person name="Van de Peer Y."/>
            <person name="Verrier P.J."/>
            <person name="Waters E."/>
            <person name="Wood A."/>
            <person name="Yang L."/>
            <person name="Cove D."/>
            <person name="Cuming A."/>
            <person name="Hasebe M."/>
            <person name="Lucas S."/>
            <person name="Mishler D.B."/>
            <person name="Reski R."/>
            <person name="Grigoriev I."/>
            <person name="Quatrano R.S."/>
            <person name="Boore J.L."/>
        </authorList>
    </citation>
    <scope>NUCLEOTIDE SEQUENCE [LARGE SCALE GENOMIC DNA]</scope>
    <source>
        <strain evidence="1 2">cv. Gransden 2004</strain>
    </source>
</reference>
<evidence type="ECO:0000313" key="1">
    <source>
        <dbReference type="EnsemblPlants" id="PAC:32937368.CDS.1"/>
    </source>
</evidence>